<dbReference type="AlphaFoldDB" id="A0A3E0DXI0"/>
<accession>A0A3E0DXI0</accession>
<sequence>MNAFLPVSEFSLVNGLEDRSKPVFKVSVNFLSYKFSTGKSPYNHKLKY</sequence>
<evidence type="ECO:0000313" key="1">
    <source>
        <dbReference type="EMBL" id="REG88580.1"/>
    </source>
</evidence>
<evidence type="ECO:0000313" key="2">
    <source>
        <dbReference type="Proteomes" id="UP000256405"/>
    </source>
</evidence>
<comment type="caution">
    <text evidence="1">The sequence shown here is derived from an EMBL/GenBank/DDBJ whole genome shotgun (WGS) entry which is preliminary data.</text>
</comment>
<dbReference type="EMBL" id="QUNF01000008">
    <property type="protein sequence ID" value="REG88580.1"/>
    <property type="molecule type" value="Genomic_DNA"/>
</dbReference>
<organism evidence="1 2">
    <name type="scientific">Algoriphagus antarcticus</name>
    <dbReference type="NCBI Taxonomy" id="238540"/>
    <lineage>
        <taxon>Bacteria</taxon>
        <taxon>Pseudomonadati</taxon>
        <taxon>Bacteroidota</taxon>
        <taxon>Cytophagia</taxon>
        <taxon>Cytophagales</taxon>
        <taxon>Cyclobacteriaceae</taxon>
        <taxon>Algoriphagus</taxon>
    </lineage>
</organism>
<proteinExistence type="predicted"/>
<protein>
    <submittedName>
        <fullName evidence="1">Uncharacterized protein</fullName>
    </submittedName>
</protein>
<gene>
    <name evidence="1" type="ORF">C8N25_10813</name>
</gene>
<name>A0A3E0DXI0_9BACT</name>
<reference evidence="1 2" key="1">
    <citation type="submission" date="2018-08" db="EMBL/GenBank/DDBJ databases">
        <title>Genomic Encyclopedia of Archaeal and Bacterial Type Strains, Phase II (KMG-II): from individual species to whole genera.</title>
        <authorList>
            <person name="Goeker M."/>
        </authorList>
    </citation>
    <scope>NUCLEOTIDE SEQUENCE [LARGE SCALE GENOMIC DNA]</scope>
    <source>
        <strain evidence="1 2">DSM 15986</strain>
    </source>
</reference>
<keyword evidence="2" id="KW-1185">Reference proteome</keyword>
<dbReference type="Proteomes" id="UP000256405">
    <property type="component" value="Unassembled WGS sequence"/>
</dbReference>